<evidence type="ECO:0000313" key="5">
    <source>
        <dbReference type="Proteomes" id="UP001499942"/>
    </source>
</evidence>
<protein>
    <submittedName>
        <fullName evidence="4">Alpha/beta fold hydrolase</fullName>
    </submittedName>
</protein>
<keyword evidence="5" id="KW-1185">Reference proteome</keyword>
<evidence type="ECO:0000313" key="4">
    <source>
        <dbReference type="EMBL" id="GAA2487573.1"/>
    </source>
</evidence>
<feature type="domain" description="Thioesterase TesA-like" evidence="3">
    <location>
        <begin position="17"/>
        <end position="228"/>
    </location>
</feature>
<dbReference type="Gene3D" id="3.40.50.1820">
    <property type="entry name" value="alpha/beta hydrolase"/>
    <property type="match status" value="1"/>
</dbReference>
<comment type="similarity">
    <text evidence="1">Belongs to the thioesterase family.</text>
</comment>
<dbReference type="SUPFAM" id="SSF53474">
    <property type="entry name" value="alpha/beta-Hydrolases"/>
    <property type="match status" value="1"/>
</dbReference>
<evidence type="ECO:0000256" key="2">
    <source>
        <dbReference type="ARBA" id="ARBA00022801"/>
    </source>
</evidence>
<dbReference type="Pfam" id="PF00975">
    <property type="entry name" value="Thioesterase"/>
    <property type="match status" value="1"/>
</dbReference>
<dbReference type="InterPro" id="IPR012223">
    <property type="entry name" value="TEII"/>
</dbReference>
<dbReference type="SMART" id="SM00824">
    <property type="entry name" value="PKS_TE"/>
    <property type="match status" value="1"/>
</dbReference>
<name>A0ABN3LQ87_9ACTN</name>
<keyword evidence="2 4" id="KW-0378">Hydrolase</keyword>
<comment type="caution">
    <text evidence="4">The sequence shown here is derived from an EMBL/GenBank/DDBJ whole genome shotgun (WGS) entry which is preliminary data.</text>
</comment>
<evidence type="ECO:0000259" key="3">
    <source>
        <dbReference type="SMART" id="SM00824"/>
    </source>
</evidence>
<gene>
    <name evidence="4" type="ORF">GCM10010393_18640</name>
</gene>
<organism evidence="4 5">
    <name type="scientific">Streptomyces gobitricini</name>
    <dbReference type="NCBI Taxonomy" id="68211"/>
    <lineage>
        <taxon>Bacteria</taxon>
        <taxon>Bacillati</taxon>
        <taxon>Actinomycetota</taxon>
        <taxon>Actinomycetes</taxon>
        <taxon>Kitasatosporales</taxon>
        <taxon>Streptomycetaceae</taxon>
        <taxon>Streptomyces</taxon>
    </lineage>
</organism>
<dbReference type="Proteomes" id="UP001499942">
    <property type="component" value="Unassembled WGS sequence"/>
</dbReference>
<dbReference type="InterPro" id="IPR029058">
    <property type="entry name" value="AB_hydrolase_fold"/>
</dbReference>
<evidence type="ECO:0000256" key="1">
    <source>
        <dbReference type="ARBA" id="ARBA00007169"/>
    </source>
</evidence>
<sequence length="241" mass="26076">MWTQCVEPRPFAERRLVCFPHAGGSPYFFRSWAKALTGFEVHAVCYPGRAERIAEPPATRLAAMAGDIAAALVPWTDGRPTVFFGHSMGAIVAYEVVGALEDEGVPVAHFVASGARAPHLLRPDPDVATTWDDESIARTLVELGGTDAELLRNPAFVELVMPYIGADFRMLASYGPGRSTPLRCPVTALVGDRDPRVGAEDVAAWREETRGPFRFRTLPGDHFYLAGEPPFAVIEAAPAGT</sequence>
<dbReference type="InterPro" id="IPR001031">
    <property type="entry name" value="Thioesterase"/>
</dbReference>
<dbReference type="EMBL" id="BAAASR010000010">
    <property type="protein sequence ID" value="GAA2487573.1"/>
    <property type="molecule type" value="Genomic_DNA"/>
</dbReference>
<dbReference type="PANTHER" id="PTHR11487">
    <property type="entry name" value="THIOESTERASE"/>
    <property type="match status" value="1"/>
</dbReference>
<reference evidence="4 5" key="1">
    <citation type="journal article" date="2019" name="Int. J. Syst. Evol. Microbiol.">
        <title>The Global Catalogue of Microorganisms (GCM) 10K type strain sequencing project: providing services to taxonomists for standard genome sequencing and annotation.</title>
        <authorList>
            <consortium name="The Broad Institute Genomics Platform"/>
            <consortium name="The Broad Institute Genome Sequencing Center for Infectious Disease"/>
            <person name="Wu L."/>
            <person name="Ma J."/>
        </authorList>
    </citation>
    <scope>NUCLEOTIDE SEQUENCE [LARGE SCALE GENOMIC DNA]</scope>
    <source>
        <strain evidence="4 5">JCM 5062</strain>
    </source>
</reference>
<dbReference type="PANTHER" id="PTHR11487:SF0">
    <property type="entry name" value="S-ACYL FATTY ACID SYNTHASE THIOESTERASE, MEDIUM CHAIN"/>
    <property type="match status" value="1"/>
</dbReference>
<dbReference type="GO" id="GO:0016787">
    <property type="term" value="F:hydrolase activity"/>
    <property type="evidence" value="ECO:0007669"/>
    <property type="project" value="UniProtKB-KW"/>
</dbReference>
<proteinExistence type="inferred from homology"/>
<dbReference type="InterPro" id="IPR020802">
    <property type="entry name" value="TesA-like"/>
</dbReference>
<accession>A0ABN3LQ87</accession>